<evidence type="ECO:0000313" key="16">
    <source>
        <dbReference type="Proteomes" id="UP000504632"/>
    </source>
</evidence>
<dbReference type="FunFam" id="2.60.40.10:FF:000047">
    <property type="entry name" value="Contactin 1"/>
    <property type="match status" value="1"/>
</dbReference>
<comment type="similarity">
    <text evidence="2">Belongs to the immunoglobulin superfamily. Contactin family.</text>
</comment>
<feature type="domain" description="Ig-like" evidence="14">
    <location>
        <begin position="418"/>
        <end position="505"/>
    </location>
</feature>
<evidence type="ECO:0000256" key="8">
    <source>
        <dbReference type="ARBA" id="ARBA00023136"/>
    </source>
</evidence>
<keyword evidence="9" id="KW-1015">Disulfide bond</keyword>
<dbReference type="SMART" id="SM00409">
    <property type="entry name" value="IG"/>
    <property type="match status" value="6"/>
</dbReference>
<feature type="domain" description="Fibronectin type-III" evidence="15">
    <location>
        <begin position="717"/>
        <end position="813"/>
    </location>
</feature>
<feature type="domain" description="Ig-like" evidence="14">
    <location>
        <begin position="510"/>
        <end position="600"/>
    </location>
</feature>
<dbReference type="CDD" id="cd00063">
    <property type="entry name" value="FN3"/>
    <property type="match status" value="3"/>
</dbReference>
<dbReference type="FunFam" id="2.60.40.10:FF:000064">
    <property type="entry name" value="Contactin 1"/>
    <property type="match status" value="1"/>
</dbReference>
<dbReference type="PROSITE" id="PS50835">
    <property type="entry name" value="IG_LIKE"/>
    <property type="match status" value="6"/>
</dbReference>
<dbReference type="GO" id="GO:0005886">
    <property type="term" value="C:plasma membrane"/>
    <property type="evidence" value="ECO:0007669"/>
    <property type="project" value="UniProtKB-SubCell"/>
</dbReference>
<evidence type="ECO:0000256" key="13">
    <source>
        <dbReference type="SAM" id="SignalP"/>
    </source>
</evidence>
<feature type="domain" description="Ig-like" evidence="14">
    <location>
        <begin position="142"/>
        <end position="226"/>
    </location>
</feature>
<evidence type="ECO:0000256" key="10">
    <source>
        <dbReference type="ARBA" id="ARBA00023180"/>
    </source>
</evidence>
<keyword evidence="8" id="KW-0472">Membrane</keyword>
<feature type="chain" id="PRO_5026903641" evidence="13">
    <location>
        <begin position="22"/>
        <end position="1032"/>
    </location>
</feature>
<evidence type="ECO:0000256" key="7">
    <source>
        <dbReference type="ARBA" id="ARBA00022889"/>
    </source>
</evidence>
<dbReference type="PROSITE" id="PS50853">
    <property type="entry name" value="FN3"/>
    <property type="match status" value="3"/>
</dbReference>
<dbReference type="InterPro" id="IPR003961">
    <property type="entry name" value="FN3_dom"/>
</dbReference>
<dbReference type="OrthoDB" id="6138780at2759"/>
<evidence type="ECO:0000256" key="12">
    <source>
        <dbReference type="ARBA" id="ARBA00023319"/>
    </source>
</evidence>
<dbReference type="InterPro" id="IPR013783">
    <property type="entry name" value="Ig-like_fold"/>
</dbReference>
<feature type="domain" description="Fibronectin type-III" evidence="15">
    <location>
        <begin position="611"/>
        <end position="712"/>
    </location>
</feature>
<name>A0A6J2VCD2_CHACN</name>
<dbReference type="Pfam" id="PF00041">
    <property type="entry name" value="fn3"/>
    <property type="match status" value="2"/>
</dbReference>
<keyword evidence="7" id="KW-0130">Cell adhesion</keyword>
<accession>A0A6J2VCD2</accession>
<feature type="domain" description="Ig-like" evidence="14">
    <location>
        <begin position="246"/>
        <end position="319"/>
    </location>
</feature>
<keyword evidence="11" id="KW-0449">Lipoprotein</keyword>
<dbReference type="InterPro" id="IPR007110">
    <property type="entry name" value="Ig-like_dom"/>
</dbReference>
<dbReference type="SUPFAM" id="SSF48726">
    <property type="entry name" value="Immunoglobulin"/>
    <property type="match status" value="6"/>
</dbReference>
<feature type="domain" description="Fibronectin type-III" evidence="15">
    <location>
        <begin position="818"/>
        <end position="916"/>
    </location>
</feature>
<dbReference type="InterPro" id="IPR036179">
    <property type="entry name" value="Ig-like_dom_sf"/>
</dbReference>
<keyword evidence="12" id="KW-0393">Immunoglobulin domain</keyword>
<dbReference type="GO" id="GO:0007411">
    <property type="term" value="P:axon guidance"/>
    <property type="evidence" value="ECO:0007669"/>
    <property type="project" value="TreeGrafter"/>
</dbReference>
<protein>
    <submittedName>
        <fullName evidence="17">Contactin 1b</fullName>
    </submittedName>
</protein>
<evidence type="ECO:0000259" key="15">
    <source>
        <dbReference type="PROSITE" id="PS50853"/>
    </source>
</evidence>
<evidence type="ECO:0000256" key="6">
    <source>
        <dbReference type="ARBA" id="ARBA00022737"/>
    </source>
</evidence>
<dbReference type="SUPFAM" id="SSF49265">
    <property type="entry name" value="Fibronectin type III"/>
    <property type="match status" value="3"/>
</dbReference>
<dbReference type="GO" id="GO:0030424">
    <property type="term" value="C:axon"/>
    <property type="evidence" value="ECO:0007669"/>
    <property type="project" value="TreeGrafter"/>
</dbReference>
<evidence type="ECO:0000259" key="14">
    <source>
        <dbReference type="PROSITE" id="PS50835"/>
    </source>
</evidence>
<evidence type="ECO:0000256" key="5">
    <source>
        <dbReference type="ARBA" id="ARBA00022729"/>
    </source>
</evidence>
<feature type="signal peptide" evidence="13">
    <location>
        <begin position="1"/>
        <end position="21"/>
    </location>
</feature>
<evidence type="ECO:0000256" key="4">
    <source>
        <dbReference type="ARBA" id="ARBA00022622"/>
    </source>
</evidence>
<evidence type="ECO:0000256" key="1">
    <source>
        <dbReference type="ARBA" id="ARBA00004609"/>
    </source>
</evidence>
<dbReference type="Pfam" id="PF07679">
    <property type="entry name" value="I-set"/>
    <property type="match status" value="1"/>
</dbReference>
<reference evidence="17" key="1">
    <citation type="submission" date="2025-08" db="UniProtKB">
        <authorList>
            <consortium name="RefSeq"/>
        </authorList>
    </citation>
    <scope>IDENTIFICATION</scope>
</reference>
<evidence type="ECO:0000256" key="3">
    <source>
        <dbReference type="ARBA" id="ARBA00022475"/>
    </source>
</evidence>
<dbReference type="Proteomes" id="UP000504632">
    <property type="component" value="Chromosome 1"/>
</dbReference>
<keyword evidence="10" id="KW-0325">Glycoprotein</keyword>
<dbReference type="GO" id="GO:0098552">
    <property type="term" value="C:side of membrane"/>
    <property type="evidence" value="ECO:0007669"/>
    <property type="project" value="UniProtKB-KW"/>
</dbReference>
<dbReference type="GeneID" id="115812150"/>
<dbReference type="CTD" id="541474"/>
<evidence type="ECO:0000313" key="17">
    <source>
        <dbReference type="RefSeq" id="XP_030630500.1"/>
    </source>
</evidence>
<dbReference type="GO" id="GO:0007420">
    <property type="term" value="P:brain development"/>
    <property type="evidence" value="ECO:0007669"/>
    <property type="project" value="TreeGrafter"/>
</dbReference>
<dbReference type="PANTHER" id="PTHR44170:SF10">
    <property type="entry name" value="CONTACTIN-1"/>
    <property type="match status" value="1"/>
</dbReference>
<organism evidence="16 17">
    <name type="scientific">Chanos chanos</name>
    <name type="common">Milkfish</name>
    <name type="synonym">Mugil chanos</name>
    <dbReference type="NCBI Taxonomy" id="29144"/>
    <lineage>
        <taxon>Eukaryota</taxon>
        <taxon>Metazoa</taxon>
        <taxon>Chordata</taxon>
        <taxon>Craniata</taxon>
        <taxon>Vertebrata</taxon>
        <taxon>Euteleostomi</taxon>
        <taxon>Actinopterygii</taxon>
        <taxon>Neopterygii</taxon>
        <taxon>Teleostei</taxon>
        <taxon>Ostariophysi</taxon>
        <taxon>Gonorynchiformes</taxon>
        <taxon>Chanidae</taxon>
        <taxon>Chanos</taxon>
    </lineage>
</organism>
<feature type="domain" description="Ig-like" evidence="14">
    <location>
        <begin position="41"/>
        <end position="134"/>
    </location>
</feature>
<dbReference type="SMART" id="SM00060">
    <property type="entry name" value="FN3"/>
    <property type="match status" value="4"/>
</dbReference>
<keyword evidence="16" id="KW-1185">Reference proteome</keyword>
<dbReference type="FunFam" id="2.60.40.10:FF:000052">
    <property type="entry name" value="Contactin 1"/>
    <property type="match status" value="1"/>
</dbReference>
<keyword evidence="5 13" id="KW-0732">Signal</keyword>
<evidence type="ECO:0000256" key="2">
    <source>
        <dbReference type="ARBA" id="ARBA00009812"/>
    </source>
</evidence>
<dbReference type="FunFam" id="2.60.40.10:FF:000054">
    <property type="entry name" value="Contactin 1"/>
    <property type="match status" value="1"/>
</dbReference>
<dbReference type="AlphaFoldDB" id="A0A6J2VCD2"/>
<dbReference type="PANTHER" id="PTHR44170">
    <property type="entry name" value="PROTEIN SIDEKICK"/>
    <property type="match status" value="1"/>
</dbReference>
<dbReference type="InterPro" id="IPR003599">
    <property type="entry name" value="Ig_sub"/>
</dbReference>
<dbReference type="InterPro" id="IPR013098">
    <property type="entry name" value="Ig_I-set"/>
</dbReference>
<keyword evidence="3" id="KW-1003">Cell membrane</keyword>
<dbReference type="FunFam" id="2.60.40.10:FF:000028">
    <property type="entry name" value="Neuronal cell adhesion molecule"/>
    <property type="match status" value="1"/>
</dbReference>
<evidence type="ECO:0000256" key="9">
    <source>
        <dbReference type="ARBA" id="ARBA00023157"/>
    </source>
</evidence>
<dbReference type="Gene3D" id="2.60.40.10">
    <property type="entry name" value="Immunoglobulins"/>
    <property type="match status" value="10"/>
</dbReference>
<gene>
    <name evidence="17" type="primary">cntn1b</name>
</gene>
<proteinExistence type="inferred from homology"/>
<dbReference type="Pfam" id="PF13927">
    <property type="entry name" value="Ig_3"/>
    <property type="match status" value="5"/>
</dbReference>
<evidence type="ECO:0000256" key="11">
    <source>
        <dbReference type="ARBA" id="ARBA00023288"/>
    </source>
</evidence>
<dbReference type="RefSeq" id="XP_030630500.1">
    <property type="nucleotide sequence ID" value="XM_030774640.1"/>
</dbReference>
<keyword evidence="6" id="KW-0677">Repeat</keyword>
<dbReference type="FunFam" id="2.60.40.10:FF:000035">
    <property type="entry name" value="Contactin 1"/>
    <property type="match status" value="1"/>
</dbReference>
<dbReference type="InterPro" id="IPR003598">
    <property type="entry name" value="Ig_sub2"/>
</dbReference>
<feature type="domain" description="Ig-like" evidence="14">
    <location>
        <begin position="336"/>
        <end position="412"/>
    </location>
</feature>
<dbReference type="InterPro" id="IPR036116">
    <property type="entry name" value="FN3_sf"/>
</dbReference>
<dbReference type="FunFam" id="2.60.40.10:FF:000004">
    <property type="entry name" value="DCC isoform 1"/>
    <property type="match status" value="2"/>
</dbReference>
<dbReference type="GO" id="GO:0098632">
    <property type="term" value="F:cell-cell adhesion mediator activity"/>
    <property type="evidence" value="ECO:0007669"/>
    <property type="project" value="TreeGrafter"/>
</dbReference>
<keyword evidence="4" id="KW-0336">GPI-anchor</keyword>
<comment type="subcellular location">
    <subcellularLocation>
        <location evidence="1">Cell membrane</location>
        <topology evidence="1">Lipid-anchor</topology>
        <topology evidence="1">GPI-anchor</topology>
    </subcellularLocation>
</comment>
<dbReference type="InParanoid" id="A0A6J2VCD2"/>
<sequence length="1032" mass="116728">MATLAAVFVCALSSLFSLTAALKPRFLEPRIFGDEATGYGPIFEEEPLDQVYAEDSPEPKVSMNCRVRANPPATIKWWLNNWEIKLLEQPDEHYSLVGGNLVITNPDKSKHAGKYVCVAKNVYGTVISKEATLKFGYLDQFPTDEREAVYAKEGQGAVLLCAPPSHYPYEVTYRWIYNDYPNFITPDQRRFVSQTTGNLYIAKVEASDVGNYSCLVYSPTIAKSVFSPPIPLVPQIESEQEVKRYPADIRVKFPKTYALVGQNITLECFALGNPIPHIRWRKLDADLPPNYEVSMNGALLHLINVQYEDEGSYECEALNVRGKDWYRQWLYVEGAPEWAEHINDTEKDVGSELTLSCVAVGKPYPWIRWLKDGYSYGKGELKFSSLTYDDSGMYQCIAENNWGTIYANAELRVVSCAPTFEYNPVKKKLLGAQNGRVVIECKPRAAPKPKFIWTKGSEQLTNSSRIFIWDDGSLEILNVTNGDEGVYTCFAENNRGKGNSSGTLTITEATQITVAPSDVEVSVGESTVLQCSASCDPRLDITFIWSVDSYIINFATDGEHYEQLLGHEYSGDLLIKNIQIRHAGRYSCTAQTIVDNVTVTADLFVKGLPGPPGGVRVEEIRDTSVKLVWSLGSDHGSPLTQHVIQTRDFYALDPEDWKIATTSPVFLGGTADSAEVTNLYPWMEYQFRVYAINEFGAGEASLPSITIKTWDAIPTMAPADVGGYVGMNRELIVTWTPMQPQYFFGRKFGYMVAFKAHEDFEWKWATVDDTETRRYVYKDAIPGDTEIQVKVKAYNSKGEGPYSLTSTIYSPLGVPTEAPLDVYARQVTSTEALVWWVPVFQQPPQWVDGYQVRYWRKYDDTEAAAQRILVHSSVNKTRLENMRPDSHYLIEVRAFNGAGLGPPSEHCEMFTRRPPPSRRLKLYKYVSWNRKWVYLYWDHIYNYWNESYVEGYKVMFRQEGYLTGKLITTGRHYIEFPMPETGDYIIEVRARCEGGDGPISQVRIQGRASLGTQSLSFITLLLLVLGLMNLEI</sequence>
<dbReference type="SMART" id="SM00408">
    <property type="entry name" value="IGc2"/>
    <property type="match status" value="5"/>
</dbReference>
<dbReference type="FunFam" id="2.60.40.10:FF:000044">
    <property type="entry name" value="Contactin 1"/>
    <property type="match status" value="1"/>
</dbReference>
<dbReference type="FunFam" id="2.60.40.10:FF:000005">
    <property type="entry name" value="Neuronal cell adhesion molecule"/>
    <property type="match status" value="1"/>
</dbReference>